<evidence type="ECO:0000256" key="1">
    <source>
        <dbReference type="SAM" id="MobiDB-lite"/>
    </source>
</evidence>
<protein>
    <submittedName>
        <fullName evidence="2 3">Uncharacterized protein</fullName>
    </submittedName>
</protein>
<dbReference type="AlphaFoldDB" id="G7JUD4"/>
<dbReference type="EnsemblPlants" id="AES92279">
    <property type="protein sequence ID" value="AES92279"/>
    <property type="gene ID" value="MTR_4g127740"/>
</dbReference>
<proteinExistence type="predicted"/>
<sequence length="99" mass="10873">MHQPFTAIIHNKLIVTSGPTVQIQSHRTEPDSTTNTATKNIVVVFVDKPNQENCRSQHTWKNQKSTGSASTPRHVHDGIETNPTVSTKAFPNQLKSGTA</sequence>
<feature type="region of interest" description="Disordered" evidence="1">
    <location>
        <begin position="53"/>
        <end position="99"/>
    </location>
</feature>
<keyword evidence="4" id="KW-1185">Reference proteome</keyword>
<reference evidence="2 4" key="1">
    <citation type="journal article" date="2011" name="Nature">
        <title>The Medicago genome provides insight into the evolution of rhizobial symbioses.</title>
        <authorList>
            <person name="Young N.D."/>
            <person name="Debelle F."/>
            <person name="Oldroyd G.E."/>
            <person name="Geurts R."/>
            <person name="Cannon S.B."/>
            <person name="Udvardi M.K."/>
            <person name="Benedito V.A."/>
            <person name="Mayer K.F."/>
            <person name="Gouzy J."/>
            <person name="Schoof H."/>
            <person name="Van de Peer Y."/>
            <person name="Proost S."/>
            <person name="Cook D.R."/>
            <person name="Meyers B.C."/>
            <person name="Spannagl M."/>
            <person name="Cheung F."/>
            <person name="De Mita S."/>
            <person name="Krishnakumar V."/>
            <person name="Gundlach H."/>
            <person name="Zhou S."/>
            <person name="Mudge J."/>
            <person name="Bharti A.K."/>
            <person name="Murray J.D."/>
            <person name="Naoumkina M.A."/>
            <person name="Rosen B."/>
            <person name="Silverstein K.A."/>
            <person name="Tang H."/>
            <person name="Rombauts S."/>
            <person name="Zhao P.X."/>
            <person name="Zhou P."/>
            <person name="Barbe V."/>
            <person name="Bardou P."/>
            <person name="Bechner M."/>
            <person name="Bellec A."/>
            <person name="Berger A."/>
            <person name="Berges H."/>
            <person name="Bidwell S."/>
            <person name="Bisseling T."/>
            <person name="Choisne N."/>
            <person name="Couloux A."/>
            <person name="Denny R."/>
            <person name="Deshpande S."/>
            <person name="Dai X."/>
            <person name="Doyle J.J."/>
            <person name="Dudez A.M."/>
            <person name="Farmer A.D."/>
            <person name="Fouteau S."/>
            <person name="Franken C."/>
            <person name="Gibelin C."/>
            <person name="Gish J."/>
            <person name="Goldstein S."/>
            <person name="Gonzalez A.J."/>
            <person name="Green P.J."/>
            <person name="Hallab A."/>
            <person name="Hartog M."/>
            <person name="Hua A."/>
            <person name="Humphray S.J."/>
            <person name="Jeong D.H."/>
            <person name="Jing Y."/>
            <person name="Jocker A."/>
            <person name="Kenton S.M."/>
            <person name="Kim D.J."/>
            <person name="Klee K."/>
            <person name="Lai H."/>
            <person name="Lang C."/>
            <person name="Lin S."/>
            <person name="Macmil S.L."/>
            <person name="Magdelenat G."/>
            <person name="Matthews L."/>
            <person name="McCorrison J."/>
            <person name="Monaghan E.L."/>
            <person name="Mun J.H."/>
            <person name="Najar F.Z."/>
            <person name="Nicholson C."/>
            <person name="Noirot C."/>
            <person name="O'Bleness M."/>
            <person name="Paule C.R."/>
            <person name="Poulain J."/>
            <person name="Prion F."/>
            <person name="Qin B."/>
            <person name="Qu C."/>
            <person name="Retzel E.F."/>
            <person name="Riddle C."/>
            <person name="Sallet E."/>
            <person name="Samain S."/>
            <person name="Samson N."/>
            <person name="Sanders I."/>
            <person name="Saurat O."/>
            <person name="Scarpelli C."/>
            <person name="Schiex T."/>
            <person name="Segurens B."/>
            <person name="Severin A.J."/>
            <person name="Sherrier D.J."/>
            <person name="Shi R."/>
            <person name="Sims S."/>
            <person name="Singer S.R."/>
            <person name="Sinharoy S."/>
            <person name="Sterck L."/>
            <person name="Viollet A."/>
            <person name="Wang B.B."/>
            <person name="Wang K."/>
            <person name="Wang M."/>
            <person name="Wang X."/>
            <person name="Warfsmann J."/>
            <person name="Weissenbach J."/>
            <person name="White D.D."/>
            <person name="White J.D."/>
            <person name="Wiley G.B."/>
            <person name="Wincker P."/>
            <person name="Xing Y."/>
            <person name="Yang L."/>
            <person name="Yao Z."/>
            <person name="Ying F."/>
            <person name="Zhai J."/>
            <person name="Zhou L."/>
            <person name="Zuber A."/>
            <person name="Denarie J."/>
            <person name="Dixon R.A."/>
            <person name="May G.D."/>
            <person name="Schwartz D.C."/>
            <person name="Rogers J."/>
            <person name="Quetier F."/>
            <person name="Town C.D."/>
            <person name="Roe B.A."/>
        </authorList>
    </citation>
    <scope>NUCLEOTIDE SEQUENCE [LARGE SCALE GENOMIC DNA]</scope>
    <source>
        <strain evidence="2">A17</strain>
        <strain evidence="3 4">cv. Jemalong A17</strain>
    </source>
</reference>
<dbReference type="PaxDb" id="3880-AES92279"/>
<evidence type="ECO:0000313" key="2">
    <source>
        <dbReference type="EMBL" id="AES92279.1"/>
    </source>
</evidence>
<evidence type="ECO:0000313" key="4">
    <source>
        <dbReference type="Proteomes" id="UP000002051"/>
    </source>
</evidence>
<dbReference type="EMBL" id="CM001220">
    <property type="protein sequence ID" value="AES92279.1"/>
    <property type="molecule type" value="Genomic_DNA"/>
</dbReference>
<reference evidence="2 4" key="2">
    <citation type="journal article" date="2014" name="BMC Genomics">
        <title>An improved genome release (version Mt4.0) for the model legume Medicago truncatula.</title>
        <authorList>
            <person name="Tang H."/>
            <person name="Krishnakumar V."/>
            <person name="Bidwell S."/>
            <person name="Rosen B."/>
            <person name="Chan A."/>
            <person name="Zhou S."/>
            <person name="Gentzbittel L."/>
            <person name="Childs K.L."/>
            <person name="Yandell M."/>
            <person name="Gundlach H."/>
            <person name="Mayer K.F."/>
            <person name="Schwartz D.C."/>
            <person name="Town C.D."/>
        </authorList>
    </citation>
    <scope>GENOME REANNOTATION</scope>
    <source>
        <strain evidence="3 4">cv. Jemalong A17</strain>
    </source>
</reference>
<dbReference type="HOGENOM" id="CLU_2323955_0_0_1"/>
<evidence type="ECO:0000313" key="3">
    <source>
        <dbReference type="EnsemblPlants" id="AES92279"/>
    </source>
</evidence>
<feature type="compositionally biased region" description="Polar residues" evidence="1">
    <location>
        <begin position="81"/>
        <end position="99"/>
    </location>
</feature>
<dbReference type="Proteomes" id="UP000002051">
    <property type="component" value="Chromosome 4"/>
</dbReference>
<accession>G7JUD4</accession>
<gene>
    <name evidence="2" type="ordered locus">MTR_4g127740</name>
</gene>
<feature type="compositionally biased region" description="Polar residues" evidence="1">
    <location>
        <begin position="53"/>
        <end position="71"/>
    </location>
</feature>
<name>G7JUD4_MEDTR</name>
<organism evidence="2 4">
    <name type="scientific">Medicago truncatula</name>
    <name type="common">Barrel medic</name>
    <name type="synonym">Medicago tribuloides</name>
    <dbReference type="NCBI Taxonomy" id="3880"/>
    <lineage>
        <taxon>Eukaryota</taxon>
        <taxon>Viridiplantae</taxon>
        <taxon>Streptophyta</taxon>
        <taxon>Embryophyta</taxon>
        <taxon>Tracheophyta</taxon>
        <taxon>Spermatophyta</taxon>
        <taxon>Magnoliopsida</taxon>
        <taxon>eudicotyledons</taxon>
        <taxon>Gunneridae</taxon>
        <taxon>Pentapetalae</taxon>
        <taxon>rosids</taxon>
        <taxon>fabids</taxon>
        <taxon>Fabales</taxon>
        <taxon>Fabaceae</taxon>
        <taxon>Papilionoideae</taxon>
        <taxon>50 kb inversion clade</taxon>
        <taxon>NPAAA clade</taxon>
        <taxon>Hologalegina</taxon>
        <taxon>IRL clade</taxon>
        <taxon>Trifolieae</taxon>
        <taxon>Medicago</taxon>
    </lineage>
</organism>
<reference evidence="3" key="3">
    <citation type="submission" date="2015-04" db="UniProtKB">
        <authorList>
            <consortium name="EnsemblPlants"/>
        </authorList>
    </citation>
    <scope>IDENTIFICATION</scope>
    <source>
        <strain evidence="3">cv. Jemalong A17</strain>
    </source>
</reference>